<protein>
    <submittedName>
        <fullName evidence="8">GTP diphosphokinase</fullName>
        <ecNumber evidence="8">2.7.6.5</ecNumber>
    </submittedName>
</protein>
<evidence type="ECO:0000259" key="6">
    <source>
        <dbReference type="PROSITE" id="PS51831"/>
    </source>
</evidence>
<dbReference type="GO" id="GO:0008893">
    <property type="term" value="F:guanosine-3',5'-bis(diphosphate) 3'-diphosphatase activity"/>
    <property type="evidence" value="ECO:0007669"/>
    <property type="project" value="TreeGrafter"/>
</dbReference>
<feature type="region of interest" description="Disordered" evidence="4">
    <location>
        <begin position="1"/>
        <end position="56"/>
    </location>
</feature>
<dbReference type="AlphaFoldDB" id="A0A540VEW8"/>
<comment type="caution">
    <text evidence="8">The sequence shown here is derived from an EMBL/GenBank/DDBJ whole genome shotgun (WGS) entry which is preliminary data.</text>
</comment>
<dbReference type="Pfam" id="PF04607">
    <property type="entry name" value="RelA_SpoT"/>
    <property type="match status" value="1"/>
</dbReference>
<dbReference type="InterPro" id="IPR002912">
    <property type="entry name" value="ACT_dom"/>
</dbReference>
<dbReference type="InterPro" id="IPR004095">
    <property type="entry name" value="TGS"/>
</dbReference>
<evidence type="ECO:0000259" key="7">
    <source>
        <dbReference type="PROSITE" id="PS51880"/>
    </source>
</evidence>
<dbReference type="FunFam" id="3.30.460.10:FF:000001">
    <property type="entry name" value="GTP pyrophosphokinase RelA"/>
    <property type="match status" value="1"/>
</dbReference>
<dbReference type="InterPro" id="IPR045865">
    <property type="entry name" value="ACT-like_dom_sf"/>
</dbReference>
<dbReference type="SUPFAM" id="SSF81271">
    <property type="entry name" value="TGS-like"/>
    <property type="match status" value="1"/>
</dbReference>
<dbReference type="Pfam" id="PF13291">
    <property type="entry name" value="ACT_4"/>
    <property type="match status" value="1"/>
</dbReference>
<dbReference type="GO" id="GO:0008728">
    <property type="term" value="F:GTP diphosphokinase activity"/>
    <property type="evidence" value="ECO:0007669"/>
    <property type="project" value="UniProtKB-EC"/>
</dbReference>
<dbReference type="GO" id="GO:0042594">
    <property type="term" value="P:response to starvation"/>
    <property type="evidence" value="ECO:0007669"/>
    <property type="project" value="TreeGrafter"/>
</dbReference>
<dbReference type="PANTHER" id="PTHR21262:SF31">
    <property type="entry name" value="GTP PYROPHOSPHOKINASE"/>
    <property type="match status" value="1"/>
</dbReference>
<evidence type="ECO:0000256" key="2">
    <source>
        <dbReference type="RuleBase" id="RU003847"/>
    </source>
</evidence>
<gene>
    <name evidence="8" type="primary">relA</name>
    <name evidence="8" type="ORF">FKZ61_12700</name>
</gene>
<evidence type="ECO:0000256" key="1">
    <source>
        <dbReference type="ARBA" id="ARBA00025704"/>
    </source>
</evidence>
<feature type="domain" description="HD" evidence="6">
    <location>
        <begin position="187"/>
        <end position="291"/>
    </location>
</feature>
<dbReference type="InterPro" id="IPR012676">
    <property type="entry name" value="TGS-like"/>
</dbReference>
<dbReference type="CDD" id="cd00077">
    <property type="entry name" value="HDc"/>
    <property type="match status" value="1"/>
</dbReference>
<keyword evidence="3" id="KW-0175">Coiled coil</keyword>
<dbReference type="Pfam" id="PF19296">
    <property type="entry name" value="RelA_AH_RIS"/>
    <property type="match status" value="1"/>
</dbReference>
<dbReference type="NCBIfam" id="NF008124">
    <property type="entry name" value="PRK10872.1"/>
    <property type="match status" value="1"/>
</dbReference>
<proteinExistence type="inferred from homology"/>
<dbReference type="Pfam" id="PF13328">
    <property type="entry name" value="HD_4"/>
    <property type="match status" value="1"/>
</dbReference>
<dbReference type="SUPFAM" id="SSF55021">
    <property type="entry name" value="ACT-like"/>
    <property type="match status" value="1"/>
</dbReference>
<dbReference type="CDD" id="cd04876">
    <property type="entry name" value="ACT_RelA-SpoT"/>
    <property type="match status" value="1"/>
</dbReference>
<reference evidence="8 9" key="1">
    <citation type="submission" date="2019-06" db="EMBL/GenBank/DDBJ databases">
        <title>Genome sequence of Litorilinea aerophila BAA-2444.</title>
        <authorList>
            <person name="Maclea K.S."/>
            <person name="Maurais E.G."/>
            <person name="Iannazzi L.C."/>
        </authorList>
    </citation>
    <scope>NUCLEOTIDE SEQUENCE [LARGE SCALE GENOMIC DNA]</scope>
    <source>
        <strain evidence="8 9">ATCC BAA-2444</strain>
    </source>
</reference>
<dbReference type="InterPro" id="IPR043519">
    <property type="entry name" value="NT_sf"/>
</dbReference>
<dbReference type="FunFam" id="3.10.20.30:FF:000002">
    <property type="entry name" value="GTP pyrophosphokinase (RelA/SpoT)"/>
    <property type="match status" value="1"/>
</dbReference>
<dbReference type="PROSITE" id="PS51880">
    <property type="entry name" value="TGS"/>
    <property type="match status" value="1"/>
</dbReference>
<keyword evidence="8" id="KW-0808">Transferase</keyword>
<dbReference type="InParanoid" id="A0A540VEW8"/>
<evidence type="ECO:0000259" key="5">
    <source>
        <dbReference type="PROSITE" id="PS51671"/>
    </source>
</evidence>
<name>A0A540VEW8_9CHLR</name>
<accession>A0A540VEW8</accession>
<keyword evidence="9" id="KW-1185">Reference proteome</keyword>
<dbReference type="SMART" id="SM00954">
    <property type="entry name" value="RelA_SpoT"/>
    <property type="match status" value="1"/>
</dbReference>
<evidence type="ECO:0000256" key="4">
    <source>
        <dbReference type="SAM" id="MobiDB-lite"/>
    </source>
</evidence>
<dbReference type="GO" id="GO:0005886">
    <property type="term" value="C:plasma membrane"/>
    <property type="evidence" value="ECO:0007669"/>
    <property type="project" value="TreeGrafter"/>
</dbReference>
<dbReference type="InterPro" id="IPR004811">
    <property type="entry name" value="RelA/Spo_fam"/>
</dbReference>
<dbReference type="EMBL" id="VIGC01000015">
    <property type="protein sequence ID" value="TQE95310.1"/>
    <property type="molecule type" value="Genomic_DNA"/>
</dbReference>
<evidence type="ECO:0000313" key="8">
    <source>
        <dbReference type="EMBL" id="TQE95310.1"/>
    </source>
</evidence>
<dbReference type="SMART" id="SM00471">
    <property type="entry name" value="HDc"/>
    <property type="match status" value="1"/>
</dbReference>
<feature type="coiled-coil region" evidence="3">
    <location>
        <begin position="342"/>
        <end position="369"/>
    </location>
</feature>
<dbReference type="GO" id="GO:0016301">
    <property type="term" value="F:kinase activity"/>
    <property type="evidence" value="ECO:0007669"/>
    <property type="project" value="UniProtKB-KW"/>
</dbReference>
<feature type="region of interest" description="Disordered" evidence="4">
    <location>
        <begin position="72"/>
        <end position="109"/>
    </location>
</feature>
<comment type="pathway">
    <text evidence="1">Purine metabolism.</text>
</comment>
<dbReference type="EC" id="2.7.6.5" evidence="8"/>
<dbReference type="Proteomes" id="UP000317371">
    <property type="component" value="Unassembled WGS sequence"/>
</dbReference>
<dbReference type="FunCoup" id="A0A540VEW8">
    <property type="interactions" value="501"/>
</dbReference>
<dbReference type="InterPro" id="IPR007685">
    <property type="entry name" value="RelA_SpoT"/>
</dbReference>
<dbReference type="CDD" id="cd05399">
    <property type="entry name" value="NT_Rel-Spo_like"/>
    <property type="match status" value="1"/>
</dbReference>
<comment type="similarity">
    <text evidence="2">Belongs to the relA/spoT family.</text>
</comment>
<dbReference type="InterPro" id="IPR012675">
    <property type="entry name" value="Beta-grasp_dom_sf"/>
</dbReference>
<dbReference type="FunFam" id="1.10.3210.10:FF:000001">
    <property type="entry name" value="GTP pyrophosphokinase RelA"/>
    <property type="match status" value="1"/>
</dbReference>
<dbReference type="PROSITE" id="PS51671">
    <property type="entry name" value="ACT"/>
    <property type="match status" value="1"/>
</dbReference>
<feature type="domain" description="TGS" evidence="7">
    <location>
        <begin position="533"/>
        <end position="594"/>
    </location>
</feature>
<feature type="compositionally biased region" description="Basic and acidic residues" evidence="4">
    <location>
        <begin position="73"/>
        <end position="82"/>
    </location>
</feature>
<dbReference type="InterPro" id="IPR045600">
    <property type="entry name" value="RelA/SpoT_AH_RIS"/>
</dbReference>
<dbReference type="InterPro" id="IPR033655">
    <property type="entry name" value="TGS_RelA/SpoT"/>
</dbReference>
<dbReference type="Gene3D" id="3.10.20.30">
    <property type="match status" value="1"/>
</dbReference>
<dbReference type="InterPro" id="IPR003607">
    <property type="entry name" value="HD/PDEase_dom"/>
</dbReference>
<dbReference type="Gene3D" id="3.30.70.260">
    <property type="match status" value="1"/>
</dbReference>
<organism evidence="8 9">
    <name type="scientific">Litorilinea aerophila</name>
    <dbReference type="NCBI Taxonomy" id="1204385"/>
    <lineage>
        <taxon>Bacteria</taxon>
        <taxon>Bacillati</taxon>
        <taxon>Chloroflexota</taxon>
        <taxon>Caldilineae</taxon>
        <taxon>Caldilineales</taxon>
        <taxon>Caldilineaceae</taxon>
        <taxon>Litorilinea</taxon>
    </lineage>
</organism>
<feature type="compositionally biased region" description="Basic and acidic residues" evidence="4">
    <location>
        <begin position="699"/>
        <end position="716"/>
    </location>
</feature>
<dbReference type="SUPFAM" id="SSF109604">
    <property type="entry name" value="HD-domain/PDEase-like"/>
    <property type="match status" value="1"/>
</dbReference>
<dbReference type="InterPro" id="IPR006674">
    <property type="entry name" value="HD_domain"/>
</dbReference>
<evidence type="ECO:0000256" key="3">
    <source>
        <dbReference type="SAM" id="Coils"/>
    </source>
</evidence>
<dbReference type="PANTHER" id="PTHR21262">
    <property type="entry name" value="GUANOSINE-3',5'-BIS DIPHOSPHATE 3'-PYROPHOSPHOHYDROLASE"/>
    <property type="match status" value="1"/>
</dbReference>
<dbReference type="GO" id="GO:0015969">
    <property type="term" value="P:guanosine tetraphosphate metabolic process"/>
    <property type="evidence" value="ECO:0007669"/>
    <property type="project" value="InterPro"/>
</dbReference>
<comment type="function">
    <text evidence="2">In eubacteria ppGpp (guanosine 3'-diphosphate 5'-diphosphate) is a mediator of the stringent response that coordinates a variety of cellular activities in response to changes in nutritional abundance.</text>
</comment>
<feature type="domain" description="ACT" evidence="5">
    <location>
        <begin position="796"/>
        <end position="871"/>
    </location>
</feature>
<evidence type="ECO:0000313" key="9">
    <source>
        <dbReference type="Proteomes" id="UP000317371"/>
    </source>
</evidence>
<dbReference type="Pfam" id="PF02824">
    <property type="entry name" value="TGS"/>
    <property type="match status" value="1"/>
</dbReference>
<dbReference type="PROSITE" id="PS51831">
    <property type="entry name" value="HD"/>
    <property type="match status" value="1"/>
</dbReference>
<dbReference type="SUPFAM" id="SSF81301">
    <property type="entry name" value="Nucleotidyltransferase"/>
    <property type="match status" value="1"/>
</dbReference>
<dbReference type="OrthoDB" id="9805041at2"/>
<sequence>MDSQANGTQPARPTTENAPASSGEPDDRTEQPIRPETGVAEEGQAELTVDTELRGDPSVQVYINGAAQFVSFDEGRPGRDDAPQSTSALERAKPEPQPQAPPAVQQEAGRPATPLLAALQKLPPLPTADRKGTIQIQPTPEELQAMENLLQRVPASFTPADRELLLRAYLVASYAHREQRRHSGEPYVLHPIAVATILAELRLDVDTLAAGLLHDVVEDTQFDLAYLREYFGGDIANLVDGVTKLKRINELSNAQQGIADAKAESLRKMFLAMVDDVRVVIIKLADRLHNMRTLGSQKKHKQKRIARETLDIFAPLANRLGIWQIKWELEDLSFRYLEPNTYRELAKAMQQKREEREKWVARIKRELEELLAKAGIPAEVSGRPKHIYSIYRKMKRKDVDFDQIYDIHGFRIIVETEAQCYAALGVVHSNYRPIPGEFDDYIANPKDNMYRSLHTAVLSKRSGKPMEIQIRTREMHEIAEYGIAAHWQYKEQKKHDARFQEKIAWLRQLMEWRQEVTDAREFVDGMKTDVFNDRVYVFTPQGDVIDLPAGSTPIDFAYAIHTELGHRCRGANIRGRLVPLDYKLQNGDQVTIIAAKRGGPSRDWLNPNLEYVATQRARSKIRAWLRKQGREENIQRGRQMLEKEMKRLAINESFESMAKLFNYDKVDDFLAAIGYGDINSQHLAQKVLEKERRERERARWEELEREGGEKGAEGRRRSSATDGFRVQGVEGLLTHLGRCCNPVPGDAIVGYVTKGRGVTIHRTVCPNVANIVRRGQENRLIDVQWAADPEATFPVSIQVSAYDRSGLMRDVAALVADEHINMISVEAVTGQKDNLAVINATLEIRDAAQLTRILTKIDRLPNVVEARRKVS</sequence>
<dbReference type="CDD" id="cd01668">
    <property type="entry name" value="TGS_RSH"/>
    <property type="match status" value="1"/>
</dbReference>
<feature type="compositionally biased region" description="Polar residues" evidence="4">
    <location>
        <begin position="1"/>
        <end position="20"/>
    </location>
</feature>
<dbReference type="Gene3D" id="1.10.3210.10">
    <property type="entry name" value="Hypothetical protein af1432"/>
    <property type="match status" value="1"/>
</dbReference>
<feature type="region of interest" description="Disordered" evidence="4">
    <location>
        <begin position="699"/>
        <end position="720"/>
    </location>
</feature>
<dbReference type="Gene3D" id="3.30.460.10">
    <property type="entry name" value="Beta Polymerase, domain 2"/>
    <property type="match status" value="1"/>
</dbReference>
<keyword evidence="8" id="KW-0418">Kinase</keyword>
<dbReference type="NCBIfam" id="TIGR00691">
    <property type="entry name" value="spoT_relA"/>
    <property type="match status" value="1"/>
</dbReference>